<keyword evidence="2" id="KW-0378">Hydrolase</keyword>
<reference evidence="2" key="2">
    <citation type="submission" date="2022-01" db="EMBL/GenBank/DDBJ databases">
        <authorList>
            <person name="Yamashiro T."/>
            <person name="Shiraishi A."/>
            <person name="Satake H."/>
            <person name="Nakayama K."/>
        </authorList>
    </citation>
    <scope>NUCLEOTIDE SEQUENCE</scope>
</reference>
<evidence type="ECO:0000313" key="2">
    <source>
        <dbReference type="EMBL" id="GJT20440.1"/>
    </source>
</evidence>
<protein>
    <submittedName>
        <fullName evidence="2">Alpha/beta hydrolase fold protein</fullName>
    </submittedName>
</protein>
<dbReference type="PANTHER" id="PTHR34127">
    <property type="entry name" value="OS04G0405600 PROTEIN"/>
    <property type="match status" value="1"/>
</dbReference>
<dbReference type="PANTHER" id="PTHR34127:SF3">
    <property type="entry name" value="INITIATION FACTOR 4F SUBUNIT (DUF1350)"/>
    <property type="match status" value="1"/>
</dbReference>
<name>A0ABQ5BZV8_9ASTR</name>
<feature type="compositionally biased region" description="Polar residues" evidence="1">
    <location>
        <begin position="206"/>
        <end position="215"/>
    </location>
</feature>
<keyword evidence="3" id="KW-1185">Reference proteome</keyword>
<comment type="caution">
    <text evidence="2">The sequence shown here is derived from an EMBL/GenBank/DDBJ whole genome shotgun (WGS) entry which is preliminary data.</text>
</comment>
<dbReference type="InterPro" id="IPR010765">
    <property type="entry name" value="DUF1350"/>
</dbReference>
<dbReference type="GO" id="GO:0016787">
    <property type="term" value="F:hydrolase activity"/>
    <property type="evidence" value="ECO:0007669"/>
    <property type="project" value="UniProtKB-KW"/>
</dbReference>
<dbReference type="EMBL" id="BQNB010013802">
    <property type="protein sequence ID" value="GJT20440.1"/>
    <property type="molecule type" value="Genomic_DNA"/>
</dbReference>
<dbReference type="Proteomes" id="UP001151760">
    <property type="component" value="Unassembled WGS sequence"/>
</dbReference>
<organism evidence="2 3">
    <name type="scientific">Tanacetum coccineum</name>
    <dbReference type="NCBI Taxonomy" id="301880"/>
    <lineage>
        <taxon>Eukaryota</taxon>
        <taxon>Viridiplantae</taxon>
        <taxon>Streptophyta</taxon>
        <taxon>Embryophyta</taxon>
        <taxon>Tracheophyta</taxon>
        <taxon>Spermatophyta</taxon>
        <taxon>Magnoliopsida</taxon>
        <taxon>eudicotyledons</taxon>
        <taxon>Gunneridae</taxon>
        <taxon>Pentapetalae</taxon>
        <taxon>asterids</taxon>
        <taxon>campanulids</taxon>
        <taxon>Asterales</taxon>
        <taxon>Asteraceae</taxon>
        <taxon>Asteroideae</taxon>
        <taxon>Anthemideae</taxon>
        <taxon>Anthemidinae</taxon>
        <taxon>Tanacetum</taxon>
    </lineage>
</organism>
<evidence type="ECO:0000256" key="1">
    <source>
        <dbReference type="SAM" id="MobiDB-lite"/>
    </source>
</evidence>
<dbReference type="Pfam" id="PF07082">
    <property type="entry name" value="DUF1350"/>
    <property type="match status" value="1"/>
</dbReference>
<feature type="region of interest" description="Disordered" evidence="1">
    <location>
        <begin position="189"/>
        <end position="215"/>
    </location>
</feature>
<proteinExistence type="predicted"/>
<reference evidence="2" key="1">
    <citation type="journal article" date="2022" name="Int. J. Mol. Sci.">
        <title>Draft Genome of Tanacetum Coccineum: Genomic Comparison of Closely Related Tanacetum-Family Plants.</title>
        <authorList>
            <person name="Yamashiro T."/>
            <person name="Shiraishi A."/>
            <person name="Nakayama K."/>
            <person name="Satake H."/>
        </authorList>
    </citation>
    <scope>NUCLEOTIDE SEQUENCE</scope>
</reference>
<sequence length="288" mass="32335">MVVQQIFLALGYFDECHENEESLFVMCHGHEGCSFFRHQIVQMSPSEHAVVDDAGEDDGTEKKKKKLDLCLVIPPPKGKKAKSIIKFFGGAFIGAVPKVTYGNLLGLLANEGYLIISVPYNVTFDHSQVAREVFERFHSYLNSVLTYGLPSDDLLAAKLIDLPLYSVGHSYFSDKLPKVRDLESHLAEERKTRQKQENGALAVASSHPSPSSLKQGLTTISEKKPLALWNPSSKMRLPLRKSAILCLLIHPPMPHKNPSPSFPASKCFFKANIYMYIFTTYYLLFIQQ</sequence>
<accession>A0ABQ5BZV8</accession>
<evidence type="ECO:0000313" key="3">
    <source>
        <dbReference type="Proteomes" id="UP001151760"/>
    </source>
</evidence>
<gene>
    <name evidence="2" type="ORF">Tco_0890377</name>
</gene>